<comment type="caution">
    <text evidence="3">The sequence shown here is derived from an EMBL/GenBank/DDBJ whole genome shotgun (WGS) entry which is preliminary data.</text>
</comment>
<evidence type="ECO:0000256" key="2">
    <source>
        <dbReference type="SAM" id="SignalP"/>
    </source>
</evidence>
<dbReference type="Gene3D" id="3.40.190.10">
    <property type="entry name" value="Periplasmic binding protein-like II"/>
    <property type="match status" value="1"/>
</dbReference>
<keyword evidence="2" id="KW-0732">Signal</keyword>
<evidence type="ECO:0000313" key="4">
    <source>
        <dbReference type="Proteomes" id="UP001589789"/>
    </source>
</evidence>
<proteinExistence type="inferred from homology"/>
<dbReference type="PANTHER" id="PTHR42928:SF5">
    <property type="entry name" value="BLR1237 PROTEIN"/>
    <property type="match status" value="1"/>
</dbReference>
<reference evidence="3 4" key="1">
    <citation type="submission" date="2024-09" db="EMBL/GenBank/DDBJ databases">
        <authorList>
            <person name="Sun Q."/>
            <person name="Mori K."/>
        </authorList>
    </citation>
    <scope>NUCLEOTIDE SEQUENCE [LARGE SCALE GENOMIC DNA]</scope>
    <source>
        <strain evidence="3 4">CCM 7468</strain>
    </source>
</reference>
<dbReference type="Pfam" id="PF03401">
    <property type="entry name" value="TctC"/>
    <property type="match status" value="1"/>
</dbReference>
<dbReference type="PANTHER" id="PTHR42928">
    <property type="entry name" value="TRICARBOXYLATE-BINDING PROTEIN"/>
    <property type="match status" value="1"/>
</dbReference>
<name>A0ABV6IW23_9PROT</name>
<evidence type="ECO:0000256" key="1">
    <source>
        <dbReference type="ARBA" id="ARBA00006987"/>
    </source>
</evidence>
<accession>A0ABV6IW23</accession>
<dbReference type="EMBL" id="JBHLVZ010000069">
    <property type="protein sequence ID" value="MFC0387804.1"/>
    <property type="molecule type" value="Genomic_DNA"/>
</dbReference>
<dbReference type="InterPro" id="IPR006311">
    <property type="entry name" value="TAT_signal"/>
</dbReference>
<dbReference type="RefSeq" id="WP_377053603.1">
    <property type="nucleotide sequence ID" value="NZ_JBHLVZ010000069.1"/>
</dbReference>
<sequence>MSTRTTRRRALALPALLAATGAALPPAARAQPAPAPWSPARPVSLVVPYPAGGPTDVLARLVAAELARDLASPVVVENIGGGGGSIGTRRVATGPADGTAIMLASNQTHATNISLLPDGGGYDPVRDFTPIAGLADLQHILVARPDVPAGTVAELLALARAQPGKLACASTGQGSASHLTLELFRAKTGADLVHVPYRGASPMLNDLLGGHVQLAFATTPTVLTQVQSGRLRGLAVASPNRSPHLPDLPTLAEAGVPGVEADAWFALFAPAAIPAPALARLRELTLAAMAREPVRARTTEVGMTVHTRSAEDMASFLREDIARWAEVIRAANVKPE</sequence>
<dbReference type="Gene3D" id="3.40.190.150">
    <property type="entry name" value="Bordetella uptake gene, domain 1"/>
    <property type="match status" value="1"/>
</dbReference>
<feature type="chain" id="PRO_5047459586" evidence="2">
    <location>
        <begin position="31"/>
        <end position="336"/>
    </location>
</feature>
<dbReference type="SUPFAM" id="SSF53850">
    <property type="entry name" value="Periplasmic binding protein-like II"/>
    <property type="match status" value="1"/>
</dbReference>
<dbReference type="InterPro" id="IPR005064">
    <property type="entry name" value="BUG"/>
</dbReference>
<dbReference type="PROSITE" id="PS51318">
    <property type="entry name" value="TAT"/>
    <property type="match status" value="1"/>
</dbReference>
<organism evidence="3 4">
    <name type="scientific">Muricoccus vinaceus</name>
    <dbReference type="NCBI Taxonomy" id="424704"/>
    <lineage>
        <taxon>Bacteria</taxon>
        <taxon>Pseudomonadati</taxon>
        <taxon>Pseudomonadota</taxon>
        <taxon>Alphaproteobacteria</taxon>
        <taxon>Acetobacterales</taxon>
        <taxon>Roseomonadaceae</taxon>
        <taxon>Muricoccus</taxon>
    </lineage>
</organism>
<keyword evidence="4" id="KW-1185">Reference proteome</keyword>
<gene>
    <name evidence="3" type="ORF">ACFFIC_19990</name>
</gene>
<dbReference type="PIRSF" id="PIRSF017082">
    <property type="entry name" value="YflP"/>
    <property type="match status" value="1"/>
</dbReference>
<protein>
    <submittedName>
        <fullName evidence="3">Bug family tripartite tricarboxylate transporter substrate binding protein</fullName>
    </submittedName>
</protein>
<dbReference type="Proteomes" id="UP001589789">
    <property type="component" value="Unassembled WGS sequence"/>
</dbReference>
<feature type="signal peptide" evidence="2">
    <location>
        <begin position="1"/>
        <end position="30"/>
    </location>
</feature>
<evidence type="ECO:0000313" key="3">
    <source>
        <dbReference type="EMBL" id="MFC0387804.1"/>
    </source>
</evidence>
<comment type="similarity">
    <text evidence="1">Belongs to the UPF0065 (bug) family.</text>
</comment>
<dbReference type="InterPro" id="IPR042100">
    <property type="entry name" value="Bug_dom1"/>
</dbReference>